<proteinExistence type="predicted"/>
<keyword evidence="1" id="KW-0732">Signal</keyword>
<feature type="signal peptide" evidence="1">
    <location>
        <begin position="1"/>
        <end position="19"/>
    </location>
</feature>
<feature type="chain" id="PRO_5036880401" evidence="1">
    <location>
        <begin position="20"/>
        <end position="182"/>
    </location>
</feature>
<protein>
    <submittedName>
        <fullName evidence="3">Uncharacterized protein</fullName>
    </submittedName>
</protein>
<keyword evidence="2" id="KW-1185">Reference proteome</keyword>
<name>A0A915D468_9BILA</name>
<dbReference type="AlphaFoldDB" id="A0A915D468"/>
<evidence type="ECO:0000256" key="1">
    <source>
        <dbReference type="SAM" id="SignalP"/>
    </source>
</evidence>
<dbReference type="Proteomes" id="UP000887574">
    <property type="component" value="Unplaced"/>
</dbReference>
<dbReference type="WBParaSite" id="jg15732">
    <property type="protein sequence ID" value="jg15732"/>
    <property type="gene ID" value="jg15732"/>
</dbReference>
<sequence>MLLLIFSLHSIALFLLVSAGSDHKGLAKDSQNNDNELAFFDAISMVLANAKDLKTEILKIKKGLREKEYNNKLCHHANEKNGQSQCSTCQTYLSDKGNFDEQGFLIQLDKILKAQKKSPLYNLDWNEVEQKLAFTTLGIGAIYNCSLHLVEQEPGYKNGDREAKMKAWENKLRLMLPNQPTE</sequence>
<accession>A0A915D468</accession>
<reference evidence="3" key="1">
    <citation type="submission" date="2022-11" db="UniProtKB">
        <authorList>
            <consortium name="WormBaseParasite"/>
        </authorList>
    </citation>
    <scope>IDENTIFICATION</scope>
</reference>
<evidence type="ECO:0000313" key="3">
    <source>
        <dbReference type="WBParaSite" id="jg15732"/>
    </source>
</evidence>
<organism evidence="2 3">
    <name type="scientific">Ditylenchus dipsaci</name>
    <dbReference type="NCBI Taxonomy" id="166011"/>
    <lineage>
        <taxon>Eukaryota</taxon>
        <taxon>Metazoa</taxon>
        <taxon>Ecdysozoa</taxon>
        <taxon>Nematoda</taxon>
        <taxon>Chromadorea</taxon>
        <taxon>Rhabditida</taxon>
        <taxon>Tylenchina</taxon>
        <taxon>Tylenchomorpha</taxon>
        <taxon>Sphaerularioidea</taxon>
        <taxon>Anguinidae</taxon>
        <taxon>Anguininae</taxon>
        <taxon>Ditylenchus</taxon>
    </lineage>
</organism>
<evidence type="ECO:0000313" key="2">
    <source>
        <dbReference type="Proteomes" id="UP000887574"/>
    </source>
</evidence>